<gene>
    <name evidence="1" type="ORF">LHEH8_10110</name>
</gene>
<accession>A0A8H9F815</accession>
<dbReference type="EMBL" id="BLYO01000216">
    <property type="protein sequence ID" value="GFO99255.1"/>
    <property type="molecule type" value="Genomic_DNA"/>
</dbReference>
<evidence type="ECO:0000313" key="2">
    <source>
        <dbReference type="Proteomes" id="UP000618094"/>
    </source>
</evidence>
<reference evidence="1" key="1">
    <citation type="submission" date="2020-07" db="EMBL/GenBank/DDBJ databases">
        <title>Draft genome sequence of Lactobacillus helveticus strain H-8.</title>
        <authorList>
            <person name="Endo A."/>
            <person name="Maeno S."/>
            <person name="Kido Y."/>
        </authorList>
    </citation>
    <scope>NUCLEOTIDE SEQUENCE</scope>
    <source>
        <strain evidence="1">H-8</strain>
    </source>
</reference>
<organism evidence="1 2">
    <name type="scientific">Lactobacillus helveticus</name>
    <name type="common">Lactobacillus suntoryeus</name>
    <dbReference type="NCBI Taxonomy" id="1587"/>
    <lineage>
        <taxon>Bacteria</taxon>
        <taxon>Bacillati</taxon>
        <taxon>Bacillota</taxon>
        <taxon>Bacilli</taxon>
        <taxon>Lactobacillales</taxon>
        <taxon>Lactobacillaceae</taxon>
        <taxon>Lactobacillus</taxon>
    </lineage>
</organism>
<protein>
    <submittedName>
        <fullName evidence="1">Uncharacterized protein</fullName>
    </submittedName>
</protein>
<comment type="caution">
    <text evidence="1">The sequence shown here is derived from an EMBL/GenBank/DDBJ whole genome shotgun (WGS) entry which is preliminary data.</text>
</comment>
<sequence>MINTNFNDYLQEQLKNPEFKQEFDNKTTKLEGEITVKPS</sequence>
<name>A0A8H9F815_LACHE</name>
<evidence type="ECO:0000313" key="1">
    <source>
        <dbReference type="EMBL" id="GFO99255.1"/>
    </source>
</evidence>
<proteinExistence type="predicted"/>
<dbReference type="Proteomes" id="UP000618094">
    <property type="component" value="Unassembled WGS sequence"/>
</dbReference>
<dbReference type="AlphaFoldDB" id="A0A8H9F815"/>